<name>A0ABQ3L4D1_9PSEU</name>
<evidence type="ECO:0000313" key="3">
    <source>
        <dbReference type="EMBL" id="GHH03989.1"/>
    </source>
</evidence>
<comment type="caution">
    <text evidence="3">The sequence shown here is derived from an EMBL/GenBank/DDBJ whole genome shotgun (WGS) entry which is preliminary data.</text>
</comment>
<reference evidence="4" key="1">
    <citation type="journal article" date="2019" name="Int. J. Syst. Evol. Microbiol.">
        <title>The Global Catalogue of Microorganisms (GCM) 10K type strain sequencing project: providing services to taxonomists for standard genome sequencing and annotation.</title>
        <authorList>
            <consortium name="The Broad Institute Genomics Platform"/>
            <consortium name="The Broad Institute Genome Sequencing Center for Infectious Disease"/>
            <person name="Wu L."/>
            <person name="Ma J."/>
        </authorList>
    </citation>
    <scope>NUCLEOTIDE SEQUENCE [LARGE SCALE GENOMIC DNA]</scope>
    <source>
        <strain evidence="4">CGMCC 4.7683</strain>
    </source>
</reference>
<gene>
    <name evidence="3" type="ORF">GCM10017790_06300</name>
</gene>
<accession>A0ABQ3L4D1</accession>
<dbReference type="EMBL" id="BNAY01000001">
    <property type="protein sequence ID" value="GHH03989.1"/>
    <property type="molecule type" value="Genomic_DNA"/>
</dbReference>
<dbReference type="SUPFAM" id="SSF53300">
    <property type="entry name" value="vWA-like"/>
    <property type="match status" value="1"/>
</dbReference>
<dbReference type="Proteomes" id="UP000635387">
    <property type="component" value="Unassembled WGS sequence"/>
</dbReference>
<feature type="region of interest" description="Disordered" evidence="1">
    <location>
        <begin position="1"/>
        <end position="23"/>
    </location>
</feature>
<dbReference type="RefSeq" id="WP_191251516.1">
    <property type="nucleotide sequence ID" value="NZ_BNAY01000001.1"/>
</dbReference>
<dbReference type="InterPro" id="IPR002035">
    <property type="entry name" value="VWF_A"/>
</dbReference>
<evidence type="ECO:0000259" key="2">
    <source>
        <dbReference type="SMART" id="SM00327"/>
    </source>
</evidence>
<dbReference type="Gene3D" id="3.40.50.410">
    <property type="entry name" value="von Willebrand factor, type A domain"/>
    <property type="match status" value="1"/>
</dbReference>
<sequence>MSFLPEGYSYGPWHDGPDPLAPPADLRDALDEIGRDVMAGASPRSALEELLRRGTPRTAGLDELTRRLWQRRSEIQRRHRLGGTLQEVRRLLDEALEAERRELFPDPDDDARFREAQLDALPPGTAAAVRELGQYDWRSQQGRENFEKIRDLLGRELLDSRFEGMKEALQNAGPEDAERANKMLADLNALLAAHAQGREDVPERFAEFMREHGEFFPENPKNVEELIDVLAARAAAAQRMLNSMTPEQRAELAELSQQAFGDPRLAQQLSTLDAQLRALRPGEDWTSSERFRGNDPLGLGEGARAMSDLAELDALAEQLGQSYPGARLEDIDVDALERQLGPDAGVDARRLSELERELRRQGLFERAPDGTLRLSPKALRRLGETALADVVHALRGKTGQRETESAGAAGEPTGATRPWRFGDMQPWDVSRTVRNSVLRSVSVGERSVRMDVSDVEVIETEHRSRAAVALLVDTSWSMVQEGRWLPMKRTALALHQLISTRFRNDALQLITFGRYATSVELAELVGLEGAWEQGTNAHHALLLAGRHLRRHPDAQPVVLMVTDGEPTAHLEPDGTAEFDYPPQPRTLLKTLSEVDRMAKLGASVTVFRLGDDPRLTEFVDLLARRSGGRVVAPDLDGLGAAVVGDYLRTRKR</sequence>
<evidence type="ECO:0000313" key="4">
    <source>
        <dbReference type="Proteomes" id="UP000635387"/>
    </source>
</evidence>
<dbReference type="CDD" id="cd00198">
    <property type="entry name" value="vWFA"/>
    <property type="match status" value="1"/>
</dbReference>
<organism evidence="3 4">
    <name type="scientific">Amycolatopsis oliviviridis</name>
    <dbReference type="NCBI Taxonomy" id="1471590"/>
    <lineage>
        <taxon>Bacteria</taxon>
        <taxon>Bacillati</taxon>
        <taxon>Actinomycetota</taxon>
        <taxon>Actinomycetes</taxon>
        <taxon>Pseudonocardiales</taxon>
        <taxon>Pseudonocardiaceae</taxon>
        <taxon>Amycolatopsis</taxon>
    </lineage>
</organism>
<feature type="region of interest" description="Disordered" evidence="1">
    <location>
        <begin position="397"/>
        <end position="421"/>
    </location>
</feature>
<dbReference type="InterPro" id="IPR036465">
    <property type="entry name" value="vWFA_dom_sf"/>
</dbReference>
<dbReference type="SMART" id="SM00327">
    <property type="entry name" value="VWA"/>
    <property type="match status" value="1"/>
</dbReference>
<protein>
    <recommendedName>
        <fullName evidence="2">VWFA domain-containing protein</fullName>
    </recommendedName>
</protein>
<keyword evidence="4" id="KW-1185">Reference proteome</keyword>
<proteinExistence type="predicted"/>
<feature type="domain" description="VWFA" evidence="2">
    <location>
        <begin position="465"/>
        <end position="647"/>
    </location>
</feature>
<evidence type="ECO:0000256" key="1">
    <source>
        <dbReference type="SAM" id="MobiDB-lite"/>
    </source>
</evidence>